<comment type="similarity">
    <text evidence="1 2">Belongs to the glycosyl hydrolase 31 family.</text>
</comment>
<evidence type="ECO:0000259" key="5">
    <source>
        <dbReference type="Pfam" id="PF21365"/>
    </source>
</evidence>
<evidence type="ECO:0000259" key="4">
    <source>
        <dbReference type="Pfam" id="PF01055"/>
    </source>
</evidence>
<dbReference type="GO" id="GO:0005975">
    <property type="term" value="P:carbohydrate metabolic process"/>
    <property type="evidence" value="ECO:0007669"/>
    <property type="project" value="InterPro"/>
</dbReference>
<evidence type="ECO:0000256" key="1">
    <source>
        <dbReference type="ARBA" id="ARBA00007806"/>
    </source>
</evidence>
<name>A0AB34JVC4_PRYPA</name>
<keyword evidence="3" id="KW-0812">Transmembrane</keyword>
<dbReference type="Proteomes" id="UP001515480">
    <property type="component" value="Unassembled WGS sequence"/>
</dbReference>
<protein>
    <recommendedName>
        <fullName evidence="8">Alpha-glucosidase</fullName>
    </recommendedName>
</protein>
<evidence type="ECO:0000256" key="3">
    <source>
        <dbReference type="SAM" id="Phobius"/>
    </source>
</evidence>
<organism evidence="6 7">
    <name type="scientific">Prymnesium parvum</name>
    <name type="common">Toxic golden alga</name>
    <dbReference type="NCBI Taxonomy" id="97485"/>
    <lineage>
        <taxon>Eukaryota</taxon>
        <taxon>Haptista</taxon>
        <taxon>Haptophyta</taxon>
        <taxon>Prymnesiophyceae</taxon>
        <taxon>Prymnesiales</taxon>
        <taxon>Prymnesiaceae</taxon>
        <taxon>Prymnesium</taxon>
    </lineage>
</organism>
<dbReference type="AlphaFoldDB" id="A0AB34JVC4"/>
<sequence>MTRALKTDSEHVIRKLAIPMPTVELRHVERHDRLYINFQYVLADETGEIHPPKDGERIEIGLSPDLEAKIRAQLLLDLNEMGEQGLPLSPAFWRQLHQEDQAVKTEAMLANLSHQEVTAAHFYPEWCSRIYKEAPPPRRPRHARPDEDGKDAARRSCAWLGGGCCAPLLSLALAFYISLHGTAALRLDLLRLSDRAGAAYRARPRPALAVAASLAASRAATLGPWRVGWDGTARQLSVGRSAGGSEAEVIWRSRAGDAFVAAGVSESVAAEAHGNFQIRERLLWQCIEQQVESWHAEADEVELRGGFLDDARCREVEWRLVFSMADHPEHMSFTLNVSSTHTHTRMNRAQLVSHLDNATAVWGLGVQFRHFNLRGHCVPAFISEQGIGRGAAETQPISTVLNALGCGAGGNDYTTYSSSAGVITSSGGGLLLENSELSHWDLGSGGCSDKRSLVWEGLPFGSFGLSTNSLTVSVHSHEMRGRMLAPAPCVGCDEAASDGFVASSRHLALIESLTAYTGRMQPLPQWADGGLIVGLQGGTGVVERKLGVIKAAGLPVAAVWLQDWVGKRYTPAGDRLWWNWVRDEQTYPQWDEMRQRIAPVRVLTYVNSMLSDPTEKEVEDNTDMDLIRTLVAAVWANMPPALVPRKKVAKKRVLERWKRNLFDEALKAGYFVSPSARANASLWASPTDDPTANAHMVEVAGYWAALIDLTNPAAREWIKRVLRAEMIAKGSSGWMADFGEALPCDGVRLHDGSPPCTYHSLYAYEWAKLNHEAIEDATRAGEVPRGEVLIFSRSGFTQSPGVAQLFWLGDQLTSWDEYDGIGSALQGALGGGMSGFSLTHSDIGGYTGANVKLFGKSIVRAVRDRELLLRWAELSAFSDAVLRTHEGLLPFDNHQESAVWSDNVTLQHFDRCLRIFLAFRPYRRALMAESGARGWPLVRHPVLHFPNDPVLLADRGRKEGGVGRIRQFMLGPDYMVIPLLRPNRERIRGYLPRGRWIRLWENPGTNPTLEISKGRWSVFDAPLGRPAVFARADAPSLESVMAALGDAGVL</sequence>
<accession>A0AB34JVC4</accession>
<evidence type="ECO:0000256" key="2">
    <source>
        <dbReference type="RuleBase" id="RU361185"/>
    </source>
</evidence>
<keyword evidence="3" id="KW-1133">Transmembrane helix</keyword>
<dbReference type="SUPFAM" id="SSF51445">
    <property type="entry name" value="(Trans)glycosidases"/>
    <property type="match status" value="1"/>
</dbReference>
<dbReference type="Pfam" id="PF21365">
    <property type="entry name" value="Glyco_hydro_31_3rd"/>
    <property type="match status" value="1"/>
</dbReference>
<keyword evidence="7" id="KW-1185">Reference proteome</keyword>
<dbReference type="Pfam" id="PF01055">
    <property type="entry name" value="Glyco_hydro_31_2nd"/>
    <property type="match status" value="1"/>
</dbReference>
<evidence type="ECO:0000313" key="6">
    <source>
        <dbReference type="EMBL" id="KAL1526229.1"/>
    </source>
</evidence>
<dbReference type="InterPro" id="IPR017853">
    <property type="entry name" value="GH"/>
</dbReference>
<proteinExistence type="inferred from homology"/>
<evidence type="ECO:0000313" key="7">
    <source>
        <dbReference type="Proteomes" id="UP001515480"/>
    </source>
</evidence>
<dbReference type="EMBL" id="JBGBPQ010000003">
    <property type="protein sequence ID" value="KAL1526229.1"/>
    <property type="molecule type" value="Genomic_DNA"/>
</dbReference>
<keyword evidence="2" id="KW-0326">Glycosidase</keyword>
<dbReference type="InterPro" id="IPR052990">
    <property type="entry name" value="Sulfoquinovosidase_GH31"/>
</dbReference>
<feature type="domain" description="Glycosyl hydrolase family 31 C-terminal" evidence="5">
    <location>
        <begin position="934"/>
        <end position="1033"/>
    </location>
</feature>
<dbReference type="InterPro" id="IPR013780">
    <property type="entry name" value="Glyco_hydro_b"/>
</dbReference>
<dbReference type="InterPro" id="IPR000322">
    <property type="entry name" value="Glyco_hydro_31_TIM"/>
</dbReference>
<keyword evidence="2" id="KW-0378">Hydrolase</keyword>
<dbReference type="CDD" id="cd14752">
    <property type="entry name" value="GH31_N"/>
    <property type="match status" value="1"/>
</dbReference>
<feature type="transmembrane region" description="Helical" evidence="3">
    <location>
        <begin position="157"/>
        <end position="179"/>
    </location>
</feature>
<dbReference type="GO" id="GO:0004553">
    <property type="term" value="F:hydrolase activity, hydrolyzing O-glycosyl compounds"/>
    <property type="evidence" value="ECO:0007669"/>
    <property type="project" value="InterPro"/>
</dbReference>
<dbReference type="Gene3D" id="2.60.40.1760">
    <property type="entry name" value="glycosyl hydrolase (family 31)"/>
    <property type="match status" value="1"/>
</dbReference>
<gene>
    <name evidence="6" type="ORF">AB1Y20_014952</name>
</gene>
<dbReference type="PANTHER" id="PTHR46959:SF2">
    <property type="entry name" value="SULFOQUINOVOSIDASE"/>
    <property type="match status" value="1"/>
</dbReference>
<evidence type="ECO:0008006" key="8">
    <source>
        <dbReference type="Google" id="ProtNLM"/>
    </source>
</evidence>
<comment type="caution">
    <text evidence="6">The sequence shown here is derived from an EMBL/GenBank/DDBJ whole genome shotgun (WGS) entry which is preliminary data.</text>
</comment>
<dbReference type="PANTHER" id="PTHR46959">
    <property type="entry name" value="SULFOQUINOVOSIDASE"/>
    <property type="match status" value="1"/>
</dbReference>
<feature type="domain" description="Glycoside hydrolase family 31 TIM barrel" evidence="4">
    <location>
        <begin position="615"/>
        <end position="905"/>
    </location>
</feature>
<dbReference type="InterPro" id="IPR048395">
    <property type="entry name" value="Glyco_hydro_31_C"/>
</dbReference>
<dbReference type="Gene3D" id="2.60.40.1180">
    <property type="entry name" value="Golgi alpha-mannosidase II"/>
    <property type="match status" value="1"/>
</dbReference>
<keyword evidence="3" id="KW-0472">Membrane</keyword>
<dbReference type="SUPFAM" id="SSF51011">
    <property type="entry name" value="Glycosyl hydrolase domain"/>
    <property type="match status" value="1"/>
</dbReference>
<dbReference type="Gene3D" id="3.20.20.80">
    <property type="entry name" value="Glycosidases"/>
    <property type="match status" value="1"/>
</dbReference>
<reference evidence="6 7" key="1">
    <citation type="journal article" date="2024" name="Science">
        <title>Giant polyketide synthase enzymes in the biosynthesis of giant marine polyether toxins.</title>
        <authorList>
            <person name="Fallon T.R."/>
            <person name="Shende V.V."/>
            <person name="Wierzbicki I.H."/>
            <person name="Pendleton A.L."/>
            <person name="Watervoot N.F."/>
            <person name="Auber R.P."/>
            <person name="Gonzalez D.J."/>
            <person name="Wisecaver J.H."/>
            <person name="Moore B.S."/>
        </authorList>
    </citation>
    <scope>NUCLEOTIDE SEQUENCE [LARGE SCALE GENOMIC DNA]</scope>
    <source>
        <strain evidence="6 7">12B1</strain>
    </source>
</reference>